<feature type="region of interest" description="Disordered" evidence="1">
    <location>
        <begin position="15"/>
        <end position="40"/>
    </location>
</feature>
<gene>
    <name evidence="2" type="ORF">DAT39_006037</name>
</gene>
<feature type="non-terminal residue" evidence="2">
    <location>
        <position position="65"/>
    </location>
</feature>
<sequence length="65" mass="7620">IPKCKSHQHERRLEFRTETLTLSELQTHPSGNHSQDSKKKIPGSCYLCKKVVEALQNYVREQLNR</sequence>
<accession>A0A8J4US56</accession>
<comment type="caution">
    <text evidence="2">The sequence shown here is derived from an EMBL/GenBank/DDBJ whole genome shotgun (WGS) entry which is preliminary data.</text>
</comment>
<dbReference type="Proteomes" id="UP000727407">
    <property type="component" value="Unassembled WGS sequence"/>
</dbReference>
<reference evidence="2" key="1">
    <citation type="submission" date="2020-07" db="EMBL/GenBank/DDBJ databases">
        <title>Clarias magur genome sequencing, assembly and annotation.</title>
        <authorList>
            <person name="Kushwaha B."/>
            <person name="Kumar R."/>
            <person name="Das P."/>
            <person name="Joshi C.G."/>
            <person name="Kumar D."/>
            <person name="Nagpure N.S."/>
            <person name="Pandey M."/>
            <person name="Agarwal S."/>
            <person name="Srivastava S."/>
            <person name="Singh M."/>
            <person name="Sahoo L."/>
            <person name="Jayasankar P."/>
            <person name="Meher P.K."/>
            <person name="Koringa P.G."/>
            <person name="Iquebal M.A."/>
            <person name="Das S.P."/>
            <person name="Bit A."/>
            <person name="Patnaik S."/>
            <person name="Patel N."/>
            <person name="Shah T.M."/>
            <person name="Hinsu A."/>
            <person name="Jena J.K."/>
        </authorList>
    </citation>
    <scope>NUCLEOTIDE SEQUENCE</scope>
    <source>
        <strain evidence="2">CIFAMagur01</strain>
        <tissue evidence="2">Testis</tissue>
    </source>
</reference>
<evidence type="ECO:0000313" key="2">
    <source>
        <dbReference type="EMBL" id="KAF5904207.1"/>
    </source>
</evidence>
<name>A0A8J4US56_CLAMG</name>
<dbReference type="EMBL" id="QNUK01000061">
    <property type="protein sequence ID" value="KAF5904207.1"/>
    <property type="molecule type" value="Genomic_DNA"/>
</dbReference>
<evidence type="ECO:0000256" key="1">
    <source>
        <dbReference type="SAM" id="MobiDB-lite"/>
    </source>
</evidence>
<organism evidence="2 3">
    <name type="scientific">Clarias magur</name>
    <name type="common">Asian catfish</name>
    <name type="synonym">Macropteronotus magur</name>
    <dbReference type="NCBI Taxonomy" id="1594786"/>
    <lineage>
        <taxon>Eukaryota</taxon>
        <taxon>Metazoa</taxon>
        <taxon>Chordata</taxon>
        <taxon>Craniata</taxon>
        <taxon>Vertebrata</taxon>
        <taxon>Euteleostomi</taxon>
        <taxon>Actinopterygii</taxon>
        <taxon>Neopterygii</taxon>
        <taxon>Teleostei</taxon>
        <taxon>Ostariophysi</taxon>
        <taxon>Siluriformes</taxon>
        <taxon>Clariidae</taxon>
        <taxon>Clarias</taxon>
    </lineage>
</organism>
<proteinExistence type="predicted"/>
<protein>
    <submittedName>
        <fullName evidence="2">Uncharacterized protein</fullName>
    </submittedName>
</protein>
<dbReference type="AlphaFoldDB" id="A0A8J4US56"/>
<evidence type="ECO:0000313" key="3">
    <source>
        <dbReference type="Proteomes" id="UP000727407"/>
    </source>
</evidence>
<feature type="non-terminal residue" evidence="2">
    <location>
        <position position="1"/>
    </location>
</feature>
<keyword evidence="3" id="KW-1185">Reference proteome</keyword>
<feature type="compositionally biased region" description="Polar residues" evidence="1">
    <location>
        <begin position="18"/>
        <end position="34"/>
    </location>
</feature>